<organism evidence="1 2">
    <name type="scientific">Chiloscyllium punctatum</name>
    <name type="common">Brownbanded bambooshark</name>
    <name type="synonym">Hemiscyllium punctatum</name>
    <dbReference type="NCBI Taxonomy" id="137246"/>
    <lineage>
        <taxon>Eukaryota</taxon>
        <taxon>Metazoa</taxon>
        <taxon>Chordata</taxon>
        <taxon>Craniata</taxon>
        <taxon>Vertebrata</taxon>
        <taxon>Chondrichthyes</taxon>
        <taxon>Elasmobranchii</taxon>
        <taxon>Galeomorphii</taxon>
        <taxon>Galeoidea</taxon>
        <taxon>Orectolobiformes</taxon>
        <taxon>Hemiscylliidae</taxon>
        <taxon>Chiloscyllium</taxon>
    </lineage>
</organism>
<reference evidence="1 2" key="1">
    <citation type="journal article" date="2018" name="Nat. Ecol. Evol.">
        <title>Shark genomes provide insights into elasmobranch evolution and the origin of vertebrates.</title>
        <authorList>
            <person name="Hara Y"/>
            <person name="Yamaguchi K"/>
            <person name="Onimaru K"/>
            <person name="Kadota M"/>
            <person name="Koyanagi M"/>
            <person name="Keeley SD"/>
            <person name="Tatsumi K"/>
            <person name="Tanaka K"/>
            <person name="Motone F"/>
            <person name="Kageyama Y"/>
            <person name="Nozu R"/>
            <person name="Adachi N"/>
            <person name="Nishimura O"/>
            <person name="Nakagawa R"/>
            <person name="Tanegashima C"/>
            <person name="Kiyatake I"/>
            <person name="Matsumoto R"/>
            <person name="Murakumo K"/>
            <person name="Nishida K"/>
            <person name="Terakita A"/>
            <person name="Kuratani S"/>
            <person name="Sato K"/>
            <person name="Hyodo S Kuraku.S."/>
        </authorList>
    </citation>
    <scope>NUCLEOTIDE SEQUENCE [LARGE SCALE GENOMIC DNA]</scope>
</reference>
<dbReference type="EMBL" id="BEZZ01003222">
    <property type="protein sequence ID" value="GCC19207.1"/>
    <property type="molecule type" value="Genomic_DNA"/>
</dbReference>
<dbReference type="AlphaFoldDB" id="A0A401RLZ3"/>
<dbReference type="OMA" id="QEFHIWS"/>
<gene>
    <name evidence="1" type="ORF">chiPu_0020998</name>
</gene>
<evidence type="ECO:0000313" key="2">
    <source>
        <dbReference type="Proteomes" id="UP000287033"/>
    </source>
</evidence>
<protein>
    <submittedName>
        <fullName evidence="1">Uncharacterized protein</fullName>
    </submittedName>
</protein>
<dbReference type="Proteomes" id="UP000287033">
    <property type="component" value="Unassembled WGS sequence"/>
</dbReference>
<dbReference type="OrthoDB" id="120976at2759"/>
<comment type="caution">
    <text evidence="1">The sequence shown here is derived from an EMBL/GenBank/DDBJ whole genome shotgun (WGS) entry which is preliminary data.</text>
</comment>
<name>A0A401RLZ3_CHIPU</name>
<proteinExistence type="predicted"/>
<dbReference type="STRING" id="137246.A0A401RLZ3"/>
<sequence length="158" mass="18305">MKKMKKSKSEKKQNVHIIIEKFLKSYRRHCTQTSSTISPMLMENLQKCIENERMLTKFILARPEASEVDLPAVTLQPLLMTIRDERYMYGKELCVWHITLNNEDVANLALVLELRGRTSYPFSKIELLDCGIDTWSIERLGKAVNVSALTNIVLDFNE</sequence>
<accession>A0A401RLZ3</accession>
<evidence type="ECO:0000313" key="1">
    <source>
        <dbReference type="EMBL" id="GCC19207.1"/>
    </source>
</evidence>
<keyword evidence="2" id="KW-1185">Reference proteome</keyword>